<evidence type="ECO:0000256" key="9">
    <source>
        <dbReference type="RuleBase" id="RU362122"/>
    </source>
</evidence>
<feature type="transmembrane region" description="Helical" evidence="9">
    <location>
        <begin position="76"/>
        <end position="98"/>
    </location>
</feature>
<feature type="transmembrane region" description="Helical" evidence="9">
    <location>
        <begin position="407"/>
        <end position="431"/>
    </location>
</feature>
<feature type="transmembrane region" description="Helical" evidence="9">
    <location>
        <begin position="370"/>
        <end position="387"/>
    </location>
</feature>
<keyword evidence="7 9" id="KW-1133">Transmembrane helix</keyword>
<keyword evidence="4" id="KW-1003">Cell membrane</keyword>
<keyword evidence="3 9" id="KW-0813">Transport</keyword>
<feature type="transmembrane region" description="Helical" evidence="9">
    <location>
        <begin position="342"/>
        <end position="363"/>
    </location>
</feature>
<dbReference type="PANTHER" id="PTHR30588">
    <property type="entry name" value="BRANCHED-CHAIN AMINO ACID TRANSPORT SYSTEM 2 CARRIER PROTEIN"/>
    <property type="match status" value="1"/>
</dbReference>
<feature type="transmembrane region" description="Helical" evidence="9">
    <location>
        <begin position="320"/>
        <end position="336"/>
    </location>
</feature>
<feature type="transmembrane region" description="Helical" evidence="9">
    <location>
        <begin position="9"/>
        <end position="28"/>
    </location>
</feature>
<feature type="transmembrane region" description="Helical" evidence="9">
    <location>
        <begin position="282"/>
        <end position="308"/>
    </location>
</feature>
<evidence type="ECO:0000256" key="7">
    <source>
        <dbReference type="ARBA" id="ARBA00022989"/>
    </source>
</evidence>
<dbReference type="EMBL" id="FMIK01000019">
    <property type="protein sequence ID" value="SCL88233.1"/>
    <property type="molecule type" value="Genomic_DNA"/>
</dbReference>
<dbReference type="GO" id="GO:0015818">
    <property type="term" value="P:isoleucine transport"/>
    <property type="evidence" value="ECO:0007669"/>
    <property type="project" value="TreeGrafter"/>
</dbReference>
<dbReference type="Pfam" id="PF05525">
    <property type="entry name" value="Branch_AA_trans"/>
    <property type="match status" value="1"/>
</dbReference>
<dbReference type="Proteomes" id="UP000242164">
    <property type="component" value="Unassembled WGS sequence"/>
</dbReference>
<feature type="transmembrane region" description="Helical" evidence="9">
    <location>
        <begin position="196"/>
        <end position="216"/>
    </location>
</feature>
<dbReference type="GO" id="GO:0015820">
    <property type="term" value="P:L-leucine transport"/>
    <property type="evidence" value="ECO:0007669"/>
    <property type="project" value="TreeGrafter"/>
</dbReference>
<feature type="transmembrane region" description="Helical" evidence="9">
    <location>
        <begin position="153"/>
        <end position="176"/>
    </location>
</feature>
<feature type="transmembrane region" description="Helical" evidence="9">
    <location>
        <begin position="118"/>
        <end position="141"/>
    </location>
</feature>
<keyword evidence="6 9" id="KW-0029">Amino-acid transport</keyword>
<evidence type="ECO:0000313" key="10">
    <source>
        <dbReference type="EMBL" id="SCL88233.1"/>
    </source>
</evidence>
<dbReference type="GO" id="GO:0005886">
    <property type="term" value="C:plasma membrane"/>
    <property type="evidence" value="ECO:0007669"/>
    <property type="project" value="UniProtKB-SubCell"/>
</dbReference>
<proteinExistence type="inferred from homology"/>
<evidence type="ECO:0000256" key="1">
    <source>
        <dbReference type="ARBA" id="ARBA00004651"/>
    </source>
</evidence>
<dbReference type="GO" id="GO:0005304">
    <property type="term" value="F:L-valine transmembrane transporter activity"/>
    <property type="evidence" value="ECO:0007669"/>
    <property type="project" value="TreeGrafter"/>
</dbReference>
<evidence type="ECO:0000256" key="6">
    <source>
        <dbReference type="ARBA" id="ARBA00022970"/>
    </source>
</evidence>
<comment type="similarity">
    <text evidence="2 9">Belongs to the branched chain amino acid transporter family.</text>
</comment>
<name>A0AAX2CEK9_9BACI</name>
<sequence>MNTVSRKHVFFTGLMLFSLFFGAGNLIFPPMLGQNAGDHFWPAMVGFLLTGVGLPLLTVIAISLSGNGMQQLASHVHPIFGIFFAVIVYISIGPAMGIPRVANVAYEMGISSFLPEDIRTSSLTLFVYTVVFFSLVYWLSLNPSKLVDRIGNILTPILLFSIFLLFVKSVFTPLGPSGPAMQDYVTSPTFKGFMEGYLTMDTISALAFGIIVVNAIRSKGVEDRKTVAIATTKAGLIAAIGLILVYVALGWLGVTSVSLGYAKNGGQLLTVIVQQLFGPYGLSLLAIIVTLACLTTCVGLVSACSQYFSTLLVKFSYKNFARGICVAGLLVANLGLTKIIAISIPILLVVYPIAIVLVLLSLLHKFFGGYRSVYVGTLVGAGVVSVFDGLKQGNVSVSFITSYFEWIPLYTEGIGWLLPSCLGAIIGLIVAKQKNAKLVPSVENTSESKVS</sequence>
<evidence type="ECO:0000256" key="4">
    <source>
        <dbReference type="ARBA" id="ARBA00022475"/>
    </source>
</evidence>
<organism evidence="10 11">
    <name type="scientific">Bacillus cytotoxicus</name>
    <dbReference type="NCBI Taxonomy" id="580165"/>
    <lineage>
        <taxon>Bacteria</taxon>
        <taxon>Bacillati</taxon>
        <taxon>Bacillota</taxon>
        <taxon>Bacilli</taxon>
        <taxon>Bacillales</taxon>
        <taxon>Bacillaceae</taxon>
        <taxon>Bacillus</taxon>
        <taxon>Bacillus cereus group</taxon>
    </lineage>
</organism>
<comment type="caution">
    <text evidence="10">The sequence shown here is derived from an EMBL/GenBank/DDBJ whole genome shotgun (WGS) entry which is preliminary data.</text>
</comment>
<comment type="function">
    <text evidence="9">Component of the transport system for branched-chain amino acids.</text>
</comment>
<keyword evidence="8 9" id="KW-0472">Membrane</keyword>
<evidence type="ECO:0000256" key="2">
    <source>
        <dbReference type="ARBA" id="ARBA00008540"/>
    </source>
</evidence>
<dbReference type="RefSeq" id="WP_087098207.1">
    <property type="nucleotide sequence ID" value="NZ_CP066179.1"/>
</dbReference>
<accession>A0AAX2CEK9</accession>
<reference evidence="10 11" key="1">
    <citation type="submission" date="2016-08" db="EMBL/GenBank/DDBJ databases">
        <authorList>
            <person name="Loux V."/>
            <person name="Rue O."/>
        </authorList>
    </citation>
    <scope>NUCLEOTIDE SEQUENCE [LARGE SCALE GENOMIC DNA]</scope>
    <source>
        <strain evidence="10 11">AFSSA_08CEB44bac</strain>
    </source>
</reference>
<dbReference type="AlphaFoldDB" id="A0AAX2CEK9"/>
<dbReference type="PANTHER" id="PTHR30588:SF0">
    <property type="entry name" value="BRANCHED-CHAIN AMINO ACID PERMEASE BRNQ"/>
    <property type="match status" value="1"/>
</dbReference>
<dbReference type="GO" id="GO:0015188">
    <property type="term" value="F:L-isoleucine transmembrane transporter activity"/>
    <property type="evidence" value="ECO:0007669"/>
    <property type="project" value="TreeGrafter"/>
</dbReference>
<evidence type="ECO:0000256" key="3">
    <source>
        <dbReference type="ARBA" id="ARBA00022448"/>
    </source>
</evidence>
<evidence type="ECO:0000256" key="5">
    <source>
        <dbReference type="ARBA" id="ARBA00022692"/>
    </source>
</evidence>
<dbReference type="InterPro" id="IPR004685">
    <property type="entry name" value="Brnchd-chn_aa_trnsp_Livcs"/>
</dbReference>
<feature type="transmembrane region" description="Helical" evidence="9">
    <location>
        <begin position="236"/>
        <end position="262"/>
    </location>
</feature>
<evidence type="ECO:0000313" key="11">
    <source>
        <dbReference type="Proteomes" id="UP000242164"/>
    </source>
</evidence>
<protein>
    <recommendedName>
        <fullName evidence="9">Branched-chain amino acid transport system carrier protein</fullName>
    </recommendedName>
</protein>
<evidence type="ECO:0000256" key="8">
    <source>
        <dbReference type="ARBA" id="ARBA00023136"/>
    </source>
</evidence>
<gene>
    <name evidence="10" type="ORF">BCB44BAC_01303</name>
</gene>
<dbReference type="GO" id="GO:0015190">
    <property type="term" value="F:L-leucine transmembrane transporter activity"/>
    <property type="evidence" value="ECO:0007669"/>
    <property type="project" value="TreeGrafter"/>
</dbReference>
<comment type="subcellular location">
    <subcellularLocation>
        <location evidence="1 9">Cell membrane</location>
        <topology evidence="1 9">Multi-pass membrane protein</topology>
    </subcellularLocation>
</comment>
<keyword evidence="5 9" id="KW-0812">Transmembrane</keyword>
<feature type="transmembrane region" description="Helical" evidence="9">
    <location>
        <begin position="40"/>
        <end position="64"/>
    </location>
</feature>
<dbReference type="NCBIfam" id="TIGR00796">
    <property type="entry name" value="livcs"/>
    <property type="match status" value="1"/>
</dbReference>